<evidence type="ECO:0000256" key="1">
    <source>
        <dbReference type="SAM" id="SignalP"/>
    </source>
</evidence>
<feature type="chain" id="PRO_5020872822" evidence="1">
    <location>
        <begin position="22"/>
        <end position="441"/>
    </location>
</feature>
<keyword evidence="3" id="KW-1185">Reference proteome</keyword>
<accession>A0A4Q9LVN4</accession>
<dbReference type="Proteomes" id="UP000292282">
    <property type="component" value="Unassembled WGS sequence"/>
</dbReference>
<name>A0A4Q9LVN4_9MICR</name>
<evidence type="ECO:0000313" key="2">
    <source>
        <dbReference type="EMBL" id="TBU12664.1"/>
    </source>
</evidence>
<sequence length="441" mass="53153">MIGSYLGTLLLFCSFVSICLSSNDLEEIYDVNENKEFFAKKSLDLYNKETKRLKMLPKSLDFAYFMFYDNSLEVVADSISKYFKTKTANKYDIKIYRPDFKTNDPFQTVVFQLFRIKRIYNTWYIVDIYVSKNLPRNKQTKNKNIILSQKAFGIFLCNFFHMYKFIKKICNYPDNYDDSFILIEDTGNNIRKKNPKKYQKLDTTLETGIYNIFCLKMFSEVENFNCELNENKMIRKFNKIFGEITCLLCGYYTVYFIEMNESESVENICIKKIFKTTKISLFRIALEVESLPLANKNSIFFLKKKFRFESSIHRTEFEYFYSIYNVNDKDYKFKIFLKHSDIAFEFNFNWIETQLKKSYIPNSSIYIYVIRGDKLYILEILEDTNRKYFKIKKANRPCACLHFDCKENIKYLNKNYELKELLNRLVFSNEIDIKWYFQKIE</sequence>
<protein>
    <submittedName>
        <fullName evidence="2">Uncharacterized protein</fullName>
    </submittedName>
</protein>
<keyword evidence="1" id="KW-0732">Signal</keyword>
<reference evidence="2 3" key="1">
    <citation type="submission" date="2017-12" db="EMBL/GenBank/DDBJ databases">
        <authorList>
            <person name="Pombert J.-F."/>
            <person name="Haag K.L."/>
            <person name="Ebert D."/>
        </authorList>
    </citation>
    <scope>NUCLEOTIDE SEQUENCE [LARGE SCALE GENOMIC DNA]</scope>
    <source>
        <strain evidence="2">IL-G-3</strain>
    </source>
</reference>
<comment type="caution">
    <text evidence="2">The sequence shown here is derived from an EMBL/GenBank/DDBJ whole genome shotgun (WGS) entry which is preliminary data.</text>
</comment>
<dbReference type="EMBL" id="PITK01000677">
    <property type="protein sequence ID" value="TBU12664.1"/>
    <property type="molecule type" value="Genomic_DNA"/>
</dbReference>
<dbReference type="AlphaFoldDB" id="A0A4Q9LVN4"/>
<organism evidence="2 3">
    <name type="scientific">Hamiltosporidium tvaerminnensis</name>
    <dbReference type="NCBI Taxonomy" id="1176355"/>
    <lineage>
        <taxon>Eukaryota</taxon>
        <taxon>Fungi</taxon>
        <taxon>Fungi incertae sedis</taxon>
        <taxon>Microsporidia</taxon>
        <taxon>Dubosqiidae</taxon>
        <taxon>Hamiltosporidium</taxon>
    </lineage>
</organism>
<feature type="signal peptide" evidence="1">
    <location>
        <begin position="1"/>
        <end position="21"/>
    </location>
</feature>
<evidence type="ECO:0000313" key="3">
    <source>
        <dbReference type="Proteomes" id="UP000292282"/>
    </source>
</evidence>
<dbReference type="VEuPathDB" id="MicrosporidiaDB:CWI38_0677p0010"/>
<proteinExistence type="predicted"/>
<gene>
    <name evidence="2" type="ORF">CWI38_0677p0010</name>
</gene>